<dbReference type="GO" id="GO:0004523">
    <property type="term" value="F:RNA-DNA hybrid ribonuclease activity"/>
    <property type="evidence" value="ECO:0007669"/>
    <property type="project" value="UniProtKB-UniRule"/>
</dbReference>
<evidence type="ECO:0000256" key="4">
    <source>
        <dbReference type="ARBA" id="ARBA00022722"/>
    </source>
</evidence>
<feature type="binding site" evidence="9">
    <location>
        <position position="10"/>
    </location>
    <ligand>
        <name>Mg(2+)</name>
        <dbReference type="ChEBI" id="CHEBI:18420"/>
        <label>2</label>
    </ligand>
</feature>
<feature type="domain" description="RNase H type-1" evidence="10">
    <location>
        <begin position="1"/>
        <end position="142"/>
    </location>
</feature>
<dbReference type="Pfam" id="PF00075">
    <property type="entry name" value="RNase_H"/>
    <property type="match status" value="1"/>
</dbReference>
<evidence type="ECO:0000313" key="12">
    <source>
        <dbReference type="Proteomes" id="UP000243729"/>
    </source>
</evidence>
<comment type="function">
    <text evidence="9">Endonuclease that specifically degrades the RNA of RNA-DNA hybrids.</text>
</comment>
<evidence type="ECO:0000256" key="2">
    <source>
        <dbReference type="ARBA" id="ARBA00005300"/>
    </source>
</evidence>
<dbReference type="EMBL" id="CP012846">
    <property type="protein sequence ID" value="ARC54604.1"/>
    <property type="molecule type" value="Genomic_DNA"/>
</dbReference>
<evidence type="ECO:0000256" key="5">
    <source>
        <dbReference type="ARBA" id="ARBA00022723"/>
    </source>
</evidence>
<dbReference type="InterPro" id="IPR050092">
    <property type="entry name" value="RNase_H"/>
</dbReference>
<dbReference type="PANTHER" id="PTHR10642">
    <property type="entry name" value="RIBONUCLEASE H1"/>
    <property type="match status" value="1"/>
</dbReference>
<evidence type="ECO:0000256" key="7">
    <source>
        <dbReference type="ARBA" id="ARBA00022801"/>
    </source>
</evidence>
<comment type="catalytic activity">
    <reaction evidence="1 9">
        <text>Endonucleolytic cleavage to 5'-phosphomonoester.</text>
        <dbReference type="EC" id="3.1.26.4"/>
    </reaction>
</comment>
<dbReference type="CDD" id="cd09278">
    <property type="entry name" value="RNase_HI_prokaryote_like"/>
    <property type="match status" value="1"/>
</dbReference>
<reference evidence="11 12" key="1">
    <citation type="submission" date="2015-10" db="EMBL/GenBank/DDBJ databases">
        <title>Survey of human and primate louse endosymbionts.</title>
        <authorList>
            <person name="Boyd B.M."/>
        </authorList>
    </citation>
    <scope>NUCLEOTIDE SEQUENCE [LARGE SCALE GENOMIC DNA]</scope>
    <source>
        <strain evidence="11 12">HPNA</strain>
    </source>
</reference>
<keyword evidence="6 9" id="KW-0255">Endonuclease</keyword>
<dbReference type="HAMAP" id="MF_00042">
    <property type="entry name" value="RNase_H"/>
    <property type="match status" value="1"/>
</dbReference>
<comment type="cofactor">
    <cofactor evidence="9">
        <name>Mg(2+)</name>
        <dbReference type="ChEBI" id="CHEBI:18420"/>
    </cofactor>
    <text evidence="9">Binds 1 Mg(2+) ion per subunit. May bind a second metal ion at a regulatory site, or after substrate binding.</text>
</comment>
<keyword evidence="5 9" id="KW-0479">Metal-binding</keyword>
<dbReference type="Proteomes" id="UP000243729">
    <property type="component" value="Chromosome"/>
</dbReference>
<dbReference type="GO" id="GO:0043137">
    <property type="term" value="P:DNA replication, removal of RNA primer"/>
    <property type="evidence" value="ECO:0007669"/>
    <property type="project" value="TreeGrafter"/>
</dbReference>
<evidence type="ECO:0000256" key="3">
    <source>
        <dbReference type="ARBA" id="ARBA00011245"/>
    </source>
</evidence>
<keyword evidence="4 9" id="KW-0540">Nuclease</keyword>
<evidence type="ECO:0000259" key="10">
    <source>
        <dbReference type="PROSITE" id="PS50879"/>
    </source>
</evidence>
<protein>
    <recommendedName>
        <fullName evidence="9">Ribonuclease H</fullName>
        <shortName evidence="9">RNase H</shortName>
        <ecNumber evidence="9">3.1.26.4</ecNumber>
    </recommendedName>
</protein>
<comment type="subcellular location">
    <subcellularLocation>
        <location evidence="9">Cytoplasm</location>
    </subcellularLocation>
</comment>
<organism evidence="11 12">
    <name type="scientific">Candidatus Riesia pthiripubis</name>
    <dbReference type="NCBI Taxonomy" id="428412"/>
    <lineage>
        <taxon>Bacteria</taxon>
        <taxon>Pseudomonadati</taxon>
        <taxon>Pseudomonadota</taxon>
        <taxon>Gammaproteobacteria</taxon>
        <taxon>Enterobacterales</taxon>
        <taxon>Enterobacteriaceae</taxon>
        <taxon>Candidatus Riesia</taxon>
    </lineage>
</organism>
<dbReference type="InterPro" id="IPR002156">
    <property type="entry name" value="RNaseH_domain"/>
</dbReference>
<dbReference type="InterPro" id="IPR036397">
    <property type="entry name" value="RNaseH_sf"/>
</dbReference>
<dbReference type="EC" id="3.1.26.4" evidence="9"/>
<evidence type="ECO:0000256" key="8">
    <source>
        <dbReference type="ARBA" id="ARBA00022842"/>
    </source>
</evidence>
<dbReference type="PANTHER" id="PTHR10642:SF26">
    <property type="entry name" value="RIBONUCLEASE H1"/>
    <property type="match status" value="1"/>
</dbReference>
<sequence length="161" mass="18933">MRKKVEIFTDGSCIRNPGPGGYGTILVYHKRKKILSGGYFFTTNNRMELMAAIVGLEKLRFSCEVILTTDSKYLYEGAKNWIKKWKLNKWKKNNQSDLSNADLWKRLEKSLNLHSIHWRWVKSHSKCIENISCDRIAKEAASYPTKYDFVYSNSYSKIFRF</sequence>
<dbReference type="AlphaFoldDB" id="A0A1V0HP43"/>
<dbReference type="GO" id="GO:0003676">
    <property type="term" value="F:nucleic acid binding"/>
    <property type="evidence" value="ECO:0007669"/>
    <property type="project" value="InterPro"/>
</dbReference>
<name>A0A1V0HP43_9ENTR</name>
<feature type="binding site" evidence="9">
    <location>
        <position position="10"/>
    </location>
    <ligand>
        <name>Mg(2+)</name>
        <dbReference type="ChEBI" id="CHEBI:18420"/>
        <label>1</label>
    </ligand>
</feature>
<dbReference type="SUPFAM" id="SSF53098">
    <property type="entry name" value="Ribonuclease H-like"/>
    <property type="match status" value="1"/>
</dbReference>
<keyword evidence="8 9" id="KW-0460">Magnesium</keyword>
<comment type="similarity">
    <text evidence="2 9">Belongs to the RNase H family.</text>
</comment>
<dbReference type="PROSITE" id="PS50879">
    <property type="entry name" value="RNASE_H_1"/>
    <property type="match status" value="1"/>
</dbReference>
<proteinExistence type="inferred from homology"/>
<keyword evidence="7 9" id="KW-0378">Hydrolase</keyword>
<dbReference type="NCBIfam" id="NF001236">
    <property type="entry name" value="PRK00203.1"/>
    <property type="match status" value="1"/>
</dbReference>
<evidence type="ECO:0000256" key="1">
    <source>
        <dbReference type="ARBA" id="ARBA00000077"/>
    </source>
</evidence>
<accession>A0A1V0HP43</accession>
<dbReference type="InterPro" id="IPR022892">
    <property type="entry name" value="RNaseHI"/>
</dbReference>
<dbReference type="GO" id="GO:0000287">
    <property type="term" value="F:magnesium ion binding"/>
    <property type="evidence" value="ECO:0007669"/>
    <property type="project" value="UniProtKB-UniRule"/>
</dbReference>
<evidence type="ECO:0000256" key="9">
    <source>
        <dbReference type="HAMAP-Rule" id="MF_00042"/>
    </source>
</evidence>
<comment type="subunit">
    <text evidence="3 9">Monomer.</text>
</comment>
<dbReference type="STRING" id="428412.AOE58_00805"/>
<keyword evidence="9" id="KW-0963">Cytoplasm</keyword>
<evidence type="ECO:0000256" key="6">
    <source>
        <dbReference type="ARBA" id="ARBA00022759"/>
    </source>
</evidence>
<gene>
    <name evidence="9" type="primary">rnhA</name>
    <name evidence="11" type="ORF">AOE58_00805</name>
</gene>
<dbReference type="InterPro" id="IPR012337">
    <property type="entry name" value="RNaseH-like_sf"/>
</dbReference>
<evidence type="ECO:0000313" key="11">
    <source>
        <dbReference type="EMBL" id="ARC54604.1"/>
    </source>
</evidence>
<feature type="binding site" evidence="9">
    <location>
        <position position="70"/>
    </location>
    <ligand>
        <name>Mg(2+)</name>
        <dbReference type="ChEBI" id="CHEBI:18420"/>
        <label>1</label>
    </ligand>
</feature>
<feature type="binding site" evidence="9">
    <location>
        <position position="48"/>
    </location>
    <ligand>
        <name>Mg(2+)</name>
        <dbReference type="ChEBI" id="CHEBI:18420"/>
        <label>1</label>
    </ligand>
</feature>
<keyword evidence="12" id="KW-1185">Reference proteome</keyword>
<dbReference type="GO" id="GO:0005737">
    <property type="term" value="C:cytoplasm"/>
    <property type="evidence" value="ECO:0007669"/>
    <property type="project" value="UniProtKB-SubCell"/>
</dbReference>
<dbReference type="Gene3D" id="3.30.420.10">
    <property type="entry name" value="Ribonuclease H-like superfamily/Ribonuclease H"/>
    <property type="match status" value="1"/>
</dbReference>
<feature type="binding site" evidence="9">
    <location>
        <position position="134"/>
    </location>
    <ligand>
        <name>Mg(2+)</name>
        <dbReference type="ChEBI" id="CHEBI:18420"/>
        <label>2</label>
    </ligand>
</feature>